<sequence length="453" mass="49769">MKGKERLMVHASPFRMMWSLVLLFLVTTGGVSAQIFSEAHGDETRDGSGGLGACQLICGKMVDEGDKLDACLYGCKGFERGIISDNLDHGSSNLDDGYDIPDYDSDSQDSPRLVCNYGCAQQFDSSPVEDKACRKGCNEIHRLTKNKSPETVEDMETTKGIEDIFGMNSSLPFSGLNRSLGLKEQSSENLSFAILGEVLRKAEVSGSVKPEQTPQYLGTKSESVENKTMTIDIDGTLGNTSASLKTVTAAEKGKQKILGEREVEGKENLTFGLTGTIQRRGTEAVKTKKFLGKGKDLGEVKPTGEGDKAKIVRKPREIEKTVPGKEKKEAAKTVPGKERETEPKKVKEKIVRKPREIEKTVLGKEKKEAAKTVPGKERETEPKKVKAKILRKPREIEKTVPGKEKKEAAKTVPGKERETEPKKVVTKEKQVTVNETKVTVKGKKDEAKKKVPE</sequence>
<evidence type="ECO:0000256" key="1">
    <source>
        <dbReference type="SAM" id="MobiDB-lite"/>
    </source>
</evidence>
<feature type="signal peptide" evidence="2">
    <location>
        <begin position="1"/>
        <end position="33"/>
    </location>
</feature>
<dbReference type="EMBL" id="JAHLQT010024959">
    <property type="protein sequence ID" value="KAG7164637.1"/>
    <property type="molecule type" value="Genomic_DNA"/>
</dbReference>
<reference evidence="3" key="1">
    <citation type="journal article" date="2021" name="Sci. Adv.">
        <title>The American lobster genome reveals insights on longevity, neural, and immune adaptations.</title>
        <authorList>
            <person name="Polinski J.M."/>
            <person name="Zimin A.V."/>
            <person name="Clark K.F."/>
            <person name="Kohn A.B."/>
            <person name="Sadowski N."/>
            <person name="Timp W."/>
            <person name="Ptitsyn A."/>
            <person name="Khanna P."/>
            <person name="Romanova D.Y."/>
            <person name="Williams P."/>
            <person name="Greenwood S.J."/>
            <person name="Moroz L.L."/>
            <person name="Walt D.R."/>
            <person name="Bodnar A.G."/>
        </authorList>
    </citation>
    <scope>NUCLEOTIDE SEQUENCE</scope>
    <source>
        <strain evidence="3">GMGI-L3</strain>
    </source>
</reference>
<keyword evidence="2" id="KW-0732">Signal</keyword>
<gene>
    <name evidence="3" type="ORF">Hamer_G005026</name>
</gene>
<feature type="compositionally biased region" description="Basic and acidic residues" evidence="1">
    <location>
        <begin position="392"/>
        <end position="427"/>
    </location>
</feature>
<protein>
    <submittedName>
        <fullName evidence="3">Uncharacterized protein</fullName>
    </submittedName>
</protein>
<proteinExistence type="predicted"/>
<feature type="compositionally biased region" description="Basic and acidic residues" evidence="1">
    <location>
        <begin position="297"/>
        <end position="384"/>
    </location>
</feature>
<name>A0A8J5JUY1_HOMAM</name>
<comment type="caution">
    <text evidence="3">The sequence shown here is derived from an EMBL/GenBank/DDBJ whole genome shotgun (WGS) entry which is preliminary data.</text>
</comment>
<evidence type="ECO:0000256" key="2">
    <source>
        <dbReference type="SAM" id="SignalP"/>
    </source>
</evidence>
<dbReference type="AlphaFoldDB" id="A0A8J5JUY1"/>
<keyword evidence="4" id="KW-1185">Reference proteome</keyword>
<evidence type="ECO:0000313" key="3">
    <source>
        <dbReference type="EMBL" id="KAG7164637.1"/>
    </source>
</evidence>
<evidence type="ECO:0000313" key="4">
    <source>
        <dbReference type="Proteomes" id="UP000747542"/>
    </source>
</evidence>
<organism evidence="3 4">
    <name type="scientific">Homarus americanus</name>
    <name type="common">American lobster</name>
    <dbReference type="NCBI Taxonomy" id="6706"/>
    <lineage>
        <taxon>Eukaryota</taxon>
        <taxon>Metazoa</taxon>
        <taxon>Ecdysozoa</taxon>
        <taxon>Arthropoda</taxon>
        <taxon>Crustacea</taxon>
        <taxon>Multicrustacea</taxon>
        <taxon>Malacostraca</taxon>
        <taxon>Eumalacostraca</taxon>
        <taxon>Eucarida</taxon>
        <taxon>Decapoda</taxon>
        <taxon>Pleocyemata</taxon>
        <taxon>Astacidea</taxon>
        <taxon>Nephropoidea</taxon>
        <taxon>Nephropidae</taxon>
        <taxon>Homarus</taxon>
    </lineage>
</organism>
<dbReference type="Proteomes" id="UP000747542">
    <property type="component" value="Unassembled WGS sequence"/>
</dbReference>
<feature type="non-terminal residue" evidence="3">
    <location>
        <position position="1"/>
    </location>
</feature>
<feature type="region of interest" description="Disordered" evidence="1">
    <location>
        <begin position="297"/>
        <end position="427"/>
    </location>
</feature>
<feature type="chain" id="PRO_5035320747" evidence="2">
    <location>
        <begin position="34"/>
        <end position="453"/>
    </location>
</feature>
<accession>A0A8J5JUY1</accession>